<dbReference type="Pfam" id="PF02082">
    <property type="entry name" value="Rrf2"/>
    <property type="match status" value="1"/>
</dbReference>
<dbReference type="AlphaFoldDB" id="A0A930VXU1"/>
<dbReference type="PANTHER" id="PTHR33221">
    <property type="entry name" value="WINGED HELIX-TURN-HELIX TRANSCRIPTIONAL REGULATOR, RRF2 FAMILY"/>
    <property type="match status" value="1"/>
</dbReference>
<gene>
    <name evidence="1" type="ORF">HXK26_03980</name>
</gene>
<dbReference type="GO" id="GO:0005829">
    <property type="term" value="C:cytosol"/>
    <property type="evidence" value="ECO:0007669"/>
    <property type="project" value="TreeGrafter"/>
</dbReference>
<dbReference type="PROSITE" id="PS51197">
    <property type="entry name" value="HTH_RRF2_2"/>
    <property type="match status" value="1"/>
</dbReference>
<reference evidence="1" key="1">
    <citation type="submission" date="2020-04" db="EMBL/GenBank/DDBJ databases">
        <title>Deep metagenomics examines the oral microbiome during advanced dental caries in children, revealing novel taxa and co-occurrences with host molecules.</title>
        <authorList>
            <person name="Baker J.L."/>
            <person name="Morton J.T."/>
            <person name="Dinis M."/>
            <person name="Alvarez R."/>
            <person name="Tran N.C."/>
            <person name="Knight R."/>
            <person name="Edlund A."/>
        </authorList>
    </citation>
    <scope>NUCLEOTIDE SEQUENCE</scope>
    <source>
        <strain evidence="1">JCVI_38_bin.5</strain>
    </source>
</reference>
<evidence type="ECO:0000313" key="1">
    <source>
        <dbReference type="EMBL" id="MBF4807834.1"/>
    </source>
</evidence>
<dbReference type="InterPro" id="IPR000944">
    <property type="entry name" value="Tscrpt_reg_Rrf2"/>
</dbReference>
<sequence>MEVSRKTDYALRILSILVKNPDKVISVRDAAQASDVPYSFARVIQHDLVRSHIVSSTRGAQGGMSLAVDPKEITLLDVVEAIQGPILIAGCESAGPDNTPCPRKASCSFNPVWCNAEKILRSYFASVTLSQIVEEGLVPELSGSFRLVRSEKSLRTDKLQKQVADTLGNAHTQTAGQCE</sequence>
<dbReference type="Gene3D" id="1.10.10.10">
    <property type="entry name" value="Winged helix-like DNA-binding domain superfamily/Winged helix DNA-binding domain"/>
    <property type="match status" value="1"/>
</dbReference>
<dbReference type="EMBL" id="JABZGW010000144">
    <property type="protein sequence ID" value="MBF4807834.1"/>
    <property type="molecule type" value="Genomic_DNA"/>
</dbReference>
<protein>
    <submittedName>
        <fullName evidence="1">Rrf2 family transcriptional regulator</fullName>
    </submittedName>
</protein>
<dbReference type="InterPro" id="IPR036390">
    <property type="entry name" value="WH_DNA-bd_sf"/>
</dbReference>
<dbReference type="InterPro" id="IPR036388">
    <property type="entry name" value="WH-like_DNA-bd_sf"/>
</dbReference>
<dbReference type="NCBIfam" id="TIGR00738">
    <property type="entry name" value="rrf2_super"/>
    <property type="match status" value="1"/>
</dbReference>
<proteinExistence type="predicted"/>
<dbReference type="SUPFAM" id="SSF46785">
    <property type="entry name" value="Winged helix' DNA-binding domain"/>
    <property type="match status" value="1"/>
</dbReference>
<comment type="caution">
    <text evidence="1">The sequence shown here is derived from an EMBL/GenBank/DDBJ whole genome shotgun (WGS) entry which is preliminary data.</text>
</comment>
<name>A0A930VXU1_9ACTN</name>
<accession>A0A930VXU1</accession>
<dbReference type="Proteomes" id="UP000698335">
    <property type="component" value="Unassembled WGS sequence"/>
</dbReference>
<dbReference type="PANTHER" id="PTHR33221:SF2">
    <property type="entry name" value="TRANSCRIPTIONAL REGULATOR"/>
    <property type="match status" value="1"/>
</dbReference>
<evidence type="ECO:0000313" key="2">
    <source>
        <dbReference type="Proteomes" id="UP000698335"/>
    </source>
</evidence>
<dbReference type="GO" id="GO:0003700">
    <property type="term" value="F:DNA-binding transcription factor activity"/>
    <property type="evidence" value="ECO:0007669"/>
    <property type="project" value="TreeGrafter"/>
</dbReference>
<organism evidence="1 2">
    <name type="scientific">Lancefieldella rimae</name>
    <dbReference type="NCBI Taxonomy" id="1383"/>
    <lineage>
        <taxon>Bacteria</taxon>
        <taxon>Bacillati</taxon>
        <taxon>Actinomycetota</taxon>
        <taxon>Coriobacteriia</taxon>
        <taxon>Coriobacteriales</taxon>
        <taxon>Atopobiaceae</taxon>
        <taxon>Lancefieldella</taxon>
    </lineage>
</organism>